<evidence type="ECO:0000256" key="1">
    <source>
        <dbReference type="ARBA" id="ARBA00004141"/>
    </source>
</evidence>
<dbReference type="RefSeq" id="WP_232301409.1">
    <property type="nucleotide sequence ID" value="NZ_CP012669.1"/>
</dbReference>
<accession>A0A0M4M688</accession>
<dbReference type="Pfam" id="PF04138">
    <property type="entry name" value="GtrA_DPMS_TM"/>
    <property type="match status" value="1"/>
</dbReference>
<name>A0A0M4M688_9SPHN</name>
<dbReference type="GO" id="GO:0000271">
    <property type="term" value="P:polysaccharide biosynthetic process"/>
    <property type="evidence" value="ECO:0007669"/>
    <property type="project" value="InterPro"/>
</dbReference>
<sequence length="138" mass="14559">MIQILARLRDIRFLRYVLASVGALAVDVGMFLALMAVGIAAAPASAAGYSLGIVTHWLLSSRTVFQDTVAARGQGRNRQKAMFVLSALVGLGLTTAIVAAGVALGVDARLAKLVAIAASFMATWLLRSRLIFRTQESA</sequence>
<comment type="subcellular location">
    <subcellularLocation>
        <location evidence="1">Membrane</location>
        <topology evidence="1">Multi-pass membrane protein</topology>
    </subcellularLocation>
</comment>
<dbReference type="EMBL" id="CP012669">
    <property type="protein sequence ID" value="ALE17703.1"/>
    <property type="molecule type" value="Genomic_DNA"/>
</dbReference>
<evidence type="ECO:0000313" key="9">
    <source>
        <dbReference type="Proteomes" id="UP000057938"/>
    </source>
</evidence>
<dbReference type="InterPro" id="IPR051401">
    <property type="entry name" value="GtrA_CellWall_Glycosyl"/>
</dbReference>
<dbReference type="KEGG" id="aep:AMC99_02428"/>
<feature type="domain" description="GtrA/DPMS transmembrane" evidence="7">
    <location>
        <begin position="15"/>
        <end position="132"/>
    </location>
</feature>
<comment type="similarity">
    <text evidence="2">Belongs to the GtrA family.</text>
</comment>
<gene>
    <name evidence="8" type="ORF">AMC99_02428</name>
</gene>
<feature type="transmembrane region" description="Helical" evidence="6">
    <location>
        <begin position="81"/>
        <end position="104"/>
    </location>
</feature>
<feature type="transmembrane region" description="Helical" evidence="6">
    <location>
        <begin position="110"/>
        <end position="126"/>
    </location>
</feature>
<reference evidence="8 9" key="1">
    <citation type="submission" date="2015-09" db="EMBL/GenBank/DDBJ databases">
        <title>Complete genome sequence of a benzo[a]pyrene-degrading bacterium Altererythrobacter epoxidivorans CGMCC 1.7731T.</title>
        <authorList>
            <person name="Li Z."/>
            <person name="Cheng H."/>
            <person name="Huo Y."/>
            <person name="Xu X."/>
        </authorList>
    </citation>
    <scope>NUCLEOTIDE SEQUENCE [LARGE SCALE GENOMIC DNA]</scope>
    <source>
        <strain evidence="8 9">CGMCC 1.7731</strain>
    </source>
</reference>
<organism evidence="8 9">
    <name type="scientific">Altererythrobacter epoxidivorans</name>
    <dbReference type="NCBI Taxonomy" id="361183"/>
    <lineage>
        <taxon>Bacteria</taxon>
        <taxon>Pseudomonadati</taxon>
        <taxon>Pseudomonadota</taxon>
        <taxon>Alphaproteobacteria</taxon>
        <taxon>Sphingomonadales</taxon>
        <taxon>Erythrobacteraceae</taxon>
        <taxon>Altererythrobacter</taxon>
    </lineage>
</organism>
<dbReference type="STRING" id="361183.AMC99_02428"/>
<dbReference type="GO" id="GO:0005886">
    <property type="term" value="C:plasma membrane"/>
    <property type="evidence" value="ECO:0007669"/>
    <property type="project" value="TreeGrafter"/>
</dbReference>
<dbReference type="PATRIC" id="fig|361183.4.peg.2385"/>
<feature type="transmembrane region" description="Helical" evidence="6">
    <location>
        <begin position="12"/>
        <end position="34"/>
    </location>
</feature>
<keyword evidence="4 6" id="KW-1133">Transmembrane helix</keyword>
<keyword evidence="9" id="KW-1185">Reference proteome</keyword>
<keyword evidence="5 6" id="KW-0472">Membrane</keyword>
<evidence type="ECO:0000256" key="5">
    <source>
        <dbReference type="ARBA" id="ARBA00023136"/>
    </source>
</evidence>
<feature type="transmembrane region" description="Helical" evidence="6">
    <location>
        <begin position="40"/>
        <end position="60"/>
    </location>
</feature>
<dbReference type="Proteomes" id="UP000057938">
    <property type="component" value="Chromosome"/>
</dbReference>
<dbReference type="AlphaFoldDB" id="A0A0M4M688"/>
<dbReference type="PANTHER" id="PTHR38459">
    <property type="entry name" value="PROPHAGE BACTOPRENOL-LINKED GLUCOSE TRANSLOCASE HOMOLOG"/>
    <property type="match status" value="1"/>
</dbReference>
<proteinExistence type="inferred from homology"/>
<evidence type="ECO:0000313" key="8">
    <source>
        <dbReference type="EMBL" id="ALE17703.1"/>
    </source>
</evidence>
<dbReference type="PANTHER" id="PTHR38459:SF1">
    <property type="entry name" value="PROPHAGE BACTOPRENOL-LINKED GLUCOSE TRANSLOCASE HOMOLOG"/>
    <property type="match status" value="1"/>
</dbReference>
<evidence type="ECO:0000259" key="7">
    <source>
        <dbReference type="Pfam" id="PF04138"/>
    </source>
</evidence>
<evidence type="ECO:0000256" key="3">
    <source>
        <dbReference type="ARBA" id="ARBA00022692"/>
    </source>
</evidence>
<evidence type="ECO:0000256" key="6">
    <source>
        <dbReference type="SAM" id="Phobius"/>
    </source>
</evidence>
<protein>
    <recommendedName>
        <fullName evidence="7">GtrA/DPMS transmembrane domain-containing protein</fullName>
    </recommendedName>
</protein>
<evidence type="ECO:0000256" key="4">
    <source>
        <dbReference type="ARBA" id="ARBA00022989"/>
    </source>
</evidence>
<evidence type="ECO:0000256" key="2">
    <source>
        <dbReference type="ARBA" id="ARBA00009399"/>
    </source>
</evidence>
<dbReference type="InterPro" id="IPR007267">
    <property type="entry name" value="GtrA_DPMS_TM"/>
</dbReference>
<keyword evidence="3 6" id="KW-0812">Transmembrane</keyword>